<dbReference type="InterPro" id="IPR007219">
    <property type="entry name" value="XnlR_reg_dom"/>
</dbReference>
<dbReference type="VEuPathDB" id="FungiDB:EYZ11_005979"/>
<organism evidence="12 13">
    <name type="scientific">Aspergillus tanneri</name>
    <dbReference type="NCBI Taxonomy" id="1220188"/>
    <lineage>
        <taxon>Eukaryota</taxon>
        <taxon>Fungi</taxon>
        <taxon>Dikarya</taxon>
        <taxon>Ascomycota</taxon>
        <taxon>Pezizomycotina</taxon>
        <taxon>Eurotiomycetes</taxon>
        <taxon>Eurotiomycetidae</taxon>
        <taxon>Eurotiales</taxon>
        <taxon>Aspergillaceae</taxon>
        <taxon>Aspergillus</taxon>
        <taxon>Aspergillus subgen. Circumdati</taxon>
    </lineage>
</organism>
<comment type="subcellular location">
    <subcellularLocation>
        <location evidence="1">Nucleus</location>
    </subcellularLocation>
</comment>
<evidence type="ECO:0000256" key="5">
    <source>
        <dbReference type="ARBA" id="ARBA00022833"/>
    </source>
</evidence>
<evidence type="ECO:0000256" key="10">
    <source>
        <dbReference type="SAM" id="MobiDB-lite"/>
    </source>
</evidence>
<dbReference type="OrthoDB" id="1405595at2759"/>
<sequence>MKAHICYWHNCGKSFTRAEHLRRHALNHDPSQKGYTYRHMMRHAKRDDEAGGPGLGVLGTRKRTRRTDNGSIITRSPKRQSRRQSAMAVSSSSIPVPSQDRDNVGIELDDHLPDGAPVSPPGSASDPPSIAIDEIDPLLAPIMPCGPFEPYVEPVPGQFDAADGSWSLGLDGTVESFSMDTATNFNMPFAASHNYNWLFDVRSLDDDLNPLDPPLDSEMVTFDNIVTLERGPRDASHESSQLFGDGSSVLLQAASFVERGTQEGCSQLMDLPPTMAVPVPDLVGTGWMNRPAILDSNPQPPLPRLEDDARLRILTLVAQAQPVGVDGHPIALDSPLLSLSALQGYCDLFFTRFNTIYPLIHQPTFDANTVDTVFLVAILTMGATYSSWEAHQLAVGIHNALRNQLFCHADFSPHPDLWILQAMLLIDCFGKMRAGHKQRERAQLFHCVLIKLIRRSNCCTIGTPTRTLSLRPGDLSESWRQAMDAEQRKRLAMYCFIWDTQHAALFSQSLCMSAFEIRSSLPCSSAVWQASTPEDWAQYMVREPDYSFLSVLKGYITPGSVALPRDLNAIARIVILHGLMSVSADLKRRDQTILRSETPEKMGTWIPRMCRSYDLWKVDFDADCLAMKLNQTADQRQFTGSKTAGDVLYHAAHISLNVEVLDLQITAGATHILGRPVNSYDRERSRRNVLGWLHGGRGAAPVAARHASSLLQDAVLSLHDWEQTDAFHFPWCLYLATLTCWAFHRGMDHEVKDKTTIDLSSLIVTMTTCSSMSELTALSGKYETKALVMAMAQQLATVRWEVVRDAMKVLVKLSK</sequence>
<evidence type="ECO:0000313" key="13">
    <source>
        <dbReference type="Proteomes" id="UP000324241"/>
    </source>
</evidence>
<keyword evidence="3" id="KW-0677">Repeat</keyword>
<dbReference type="GO" id="GO:0000785">
    <property type="term" value="C:chromatin"/>
    <property type="evidence" value="ECO:0007669"/>
    <property type="project" value="TreeGrafter"/>
</dbReference>
<evidence type="ECO:0000256" key="1">
    <source>
        <dbReference type="ARBA" id="ARBA00004123"/>
    </source>
</evidence>
<evidence type="ECO:0000256" key="3">
    <source>
        <dbReference type="ARBA" id="ARBA00022737"/>
    </source>
</evidence>
<feature type="compositionally biased region" description="Basic and acidic residues" evidence="10">
    <location>
        <begin position="99"/>
        <end position="113"/>
    </location>
</feature>
<dbReference type="Gene3D" id="3.30.160.60">
    <property type="entry name" value="Classic Zinc Finger"/>
    <property type="match status" value="1"/>
</dbReference>
<evidence type="ECO:0000256" key="9">
    <source>
        <dbReference type="PROSITE-ProRule" id="PRU00042"/>
    </source>
</evidence>
<dbReference type="GO" id="GO:0008270">
    <property type="term" value="F:zinc ion binding"/>
    <property type="evidence" value="ECO:0007669"/>
    <property type="project" value="UniProtKB-KW"/>
</dbReference>
<keyword evidence="8" id="KW-0539">Nucleus</keyword>
<dbReference type="GO" id="GO:0000981">
    <property type="term" value="F:DNA-binding transcription factor activity, RNA polymerase II-specific"/>
    <property type="evidence" value="ECO:0007669"/>
    <property type="project" value="InterPro"/>
</dbReference>
<comment type="caution">
    <text evidence="12">The sequence shown here is derived from an EMBL/GenBank/DDBJ whole genome shotgun (WGS) entry which is preliminary data.</text>
</comment>
<dbReference type="VEuPathDB" id="FungiDB:EYZ11_005302"/>
<feature type="compositionally biased region" description="Polar residues" evidence="10">
    <location>
        <begin position="83"/>
        <end position="96"/>
    </location>
</feature>
<evidence type="ECO:0000259" key="11">
    <source>
        <dbReference type="PROSITE" id="PS50157"/>
    </source>
</evidence>
<evidence type="ECO:0000256" key="7">
    <source>
        <dbReference type="ARBA" id="ARBA00023163"/>
    </source>
</evidence>
<accession>A0A5M9MD58</accession>
<evidence type="ECO:0000256" key="6">
    <source>
        <dbReference type="ARBA" id="ARBA00023015"/>
    </source>
</evidence>
<feature type="domain" description="C2H2-type" evidence="11">
    <location>
        <begin position="4"/>
        <end position="33"/>
    </location>
</feature>
<proteinExistence type="predicted"/>
<dbReference type="RefSeq" id="XP_033424283.1">
    <property type="nucleotide sequence ID" value="XM_033573731.1"/>
</dbReference>
<dbReference type="GeneID" id="54331835"/>
<gene>
    <name evidence="12" type="ORF">ATNIH1004_009133</name>
</gene>
<dbReference type="PANTHER" id="PTHR40626:SF18">
    <property type="entry name" value="NICOTINATE CATABOLISM CLUSTER-SPECIFIC TRANSCRIPTION FACTOR"/>
    <property type="match status" value="1"/>
</dbReference>
<reference evidence="12 13" key="1">
    <citation type="submission" date="2019-08" db="EMBL/GenBank/DDBJ databases">
        <title>The genome sequence of a newly discovered highly antifungal drug resistant Aspergillus species, Aspergillus tanneri NIH 1004.</title>
        <authorList>
            <person name="Mounaud S."/>
            <person name="Singh I."/>
            <person name="Joardar V."/>
            <person name="Pakala S."/>
            <person name="Pakala S."/>
            <person name="Venepally P."/>
            <person name="Chung J.K."/>
            <person name="Losada L."/>
            <person name="Nierman W.C."/>
        </authorList>
    </citation>
    <scope>NUCLEOTIDE SEQUENCE [LARGE SCALE GENOMIC DNA]</scope>
    <source>
        <strain evidence="12 13">NIH1004</strain>
    </source>
</reference>
<dbReference type="PROSITE" id="PS00028">
    <property type="entry name" value="ZINC_FINGER_C2H2_1"/>
    <property type="match status" value="1"/>
</dbReference>
<keyword evidence="7" id="KW-0804">Transcription</keyword>
<dbReference type="Proteomes" id="UP000324241">
    <property type="component" value="Unassembled WGS sequence"/>
</dbReference>
<feature type="region of interest" description="Disordered" evidence="10">
    <location>
        <begin position="44"/>
        <end position="130"/>
    </location>
</feature>
<dbReference type="AlphaFoldDB" id="A0A5M9MD58"/>
<keyword evidence="5" id="KW-0862">Zinc</keyword>
<dbReference type="EMBL" id="QUQM01000006">
    <property type="protein sequence ID" value="KAA8644922.1"/>
    <property type="molecule type" value="Genomic_DNA"/>
</dbReference>
<keyword evidence="6" id="KW-0805">Transcription regulation</keyword>
<evidence type="ECO:0000313" key="12">
    <source>
        <dbReference type="EMBL" id="KAA8644922.1"/>
    </source>
</evidence>
<dbReference type="PROSITE" id="PS50157">
    <property type="entry name" value="ZINC_FINGER_C2H2_2"/>
    <property type="match status" value="1"/>
</dbReference>
<evidence type="ECO:0000256" key="2">
    <source>
        <dbReference type="ARBA" id="ARBA00022723"/>
    </source>
</evidence>
<evidence type="ECO:0000256" key="8">
    <source>
        <dbReference type="ARBA" id="ARBA00023242"/>
    </source>
</evidence>
<name>A0A5M9MD58_9EURO</name>
<dbReference type="GO" id="GO:0000978">
    <property type="term" value="F:RNA polymerase II cis-regulatory region sequence-specific DNA binding"/>
    <property type="evidence" value="ECO:0007669"/>
    <property type="project" value="InterPro"/>
</dbReference>
<dbReference type="InterPro" id="IPR013087">
    <property type="entry name" value="Znf_C2H2_type"/>
</dbReference>
<dbReference type="CDD" id="cd12148">
    <property type="entry name" value="fungal_TF_MHR"/>
    <property type="match status" value="1"/>
</dbReference>
<dbReference type="GO" id="GO:0006351">
    <property type="term" value="P:DNA-templated transcription"/>
    <property type="evidence" value="ECO:0007669"/>
    <property type="project" value="InterPro"/>
</dbReference>
<keyword evidence="4 9" id="KW-0863">Zinc-finger</keyword>
<dbReference type="InterPro" id="IPR051059">
    <property type="entry name" value="VerF-like"/>
</dbReference>
<dbReference type="PANTHER" id="PTHR40626">
    <property type="entry name" value="MIP31509P"/>
    <property type="match status" value="1"/>
</dbReference>
<dbReference type="Pfam" id="PF04082">
    <property type="entry name" value="Fungal_trans"/>
    <property type="match status" value="1"/>
</dbReference>
<protein>
    <recommendedName>
        <fullName evidence="11">C2H2-type domain-containing protein</fullName>
    </recommendedName>
</protein>
<dbReference type="GO" id="GO:0005634">
    <property type="term" value="C:nucleus"/>
    <property type="evidence" value="ECO:0007669"/>
    <property type="project" value="UniProtKB-SubCell"/>
</dbReference>
<keyword evidence="2" id="KW-0479">Metal-binding</keyword>
<evidence type="ECO:0000256" key="4">
    <source>
        <dbReference type="ARBA" id="ARBA00022771"/>
    </source>
</evidence>